<keyword evidence="1" id="KW-0343">GTPase activation</keyword>
<organism evidence="8 9">
    <name type="scientific">Exidia glandulosa HHB12029</name>
    <dbReference type="NCBI Taxonomy" id="1314781"/>
    <lineage>
        <taxon>Eukaryota</taxon>
        <taxon>Fungi</taxon>
        <taxon>Dikarya</taxon>
        <taxon>Basidiomycota</taxon>
        <taxon>Agaricomycotina</taxon>
        <taxon>Agaricomycetes</taxon>
        <taxon>Auriculariales</taxon>
        <taxon>Exidiaceae</taxon>
        <taxon>Exidia</taxon>
    </lineage>
</organism>
<name>A0A165QN34_EXIGL</name>
<dbReference type="EMBL" id="KV425882">
    <property type="protein sequence ID" value="KZW03844.1"/>
    <property type="molecule type" value="Genomic_DNA"/>
</dbReference>
<dbReference type="GO" id="GO:0000139">
    <property type="term" value="C:Golgi membrane"/>
    <property type="evidence" value="ECO:0007669"/>
    <property type="project" value="TreeGrafter"/>
</dbReference>
<evidence type="ECO:0000256" key="2">
    <source>
        <dbReference type="ARBA" id="ARBA00022723"/>
    </source>
</evidence>
<dbReference type="InParanoid" id="A0A165QN34"/>
<evidence type="ECO:0000256" key="3">
    <source>
        <dbReference type="ARBA" id="ARBA00022771"/>
    </source>
</evidence>
<evidence type="ECO:0000259" key="7">
    <source>
        <dbReference type="PROSITE" id="PS50115"/>
    </source>
</evidence>
<proteinExistence type="predicted"/>
<dbReference type="SUPFAM" id="SSF57863">
    <property type="entry name" value="ArfGap/RecO-like zinc finger"/>
    <property type="match status" value="1"/>
</dbReference>
<keyword evidence="3 5" id="KW-0863">Zinc-finger</keyword>
<evidence type="ECO:0000313" key="8">
    <source>
        <dbReference type="EMBL" id="KZW03844.1"/>
    </source>
</evidence>
<protein>
    <submittedName>
        <fullName evidence="8">ArfGap-domain-containing protein</fullName>
    </submittedName>
</protein>
<feature type="region of interest" description="Disordered" evidence="6">
    <location>
        <begin position="362"/>
        <end position="414"/>
    </location>
</feature>
<dbReference type="SMART" id="SM00105">
    <property type="entry name" value="ArfGap"/>
    <property type="match status" value="1"/>
</dbReference>
<dbReference type="PRINTS" id="PR00405">
    <property type="entry name" value="REVINTRACTNG"/>
</dbReference>
<dbReference type="PANTHER" id="PTHR46395">
    <property type="entry name" value="ADP-RIBOSYLATION FACTOR GTPASE-ACTIVATING PROTEIN 1"/>
    <property type="match status" value="1"/>
</dbReference>
<dbReference type="Proteomes" id="UP000077266">
    <property type="component" value="Unassembled WGS sequence"/>
</dbReference>
<feature type="compositionally biased region" description="Low complexity" evidence="6">
    <location>
        <begin position="162"/>
        <end position="176"/>
    </location>
</feature>
<gene>
    <name evidence="8" type="ORF">EXIGLDRAFT_715891</name>
</gene>
<feature type="region of interest" description="Disordered" evidence="6">
    <location>
        <begin position="124"/>
        <end position="183"/>
    </location>
</feature>
<feature type="region of interest" description="Disordered" evidence="6">
    <location>
        <begin position="200"/>
        <end position="232"/>
    </location>
</feature>
<dbReference type="GO" id="GO:0005096">
    <property type="term" value="F:GTPase activator activity"/>
    <property type="evidence" value="ECO:0007669"/>
    <property type="project" value="UniProtKB-KW"/>
</dbReference>
<dbReference type="CDD" id="cd08830">
    <property type="entry name" value="ArfGap_ArfGap1"/>
    <property type="match status" value="1"/>
</dbReference>
<dbReference type="STRING" id="1314781.A0A165QN34"/>
<dbReference type="GO" id="GO:0032012">
    <property type="term" value="P:regulation of ARF protein signal transduction"/>
    <property type="evidence" value="ECO:0007669"/>
    <property type="project" value="TreeGrafter"/>
</dbReference>
<dbReference type="PANTHER" id="PTHR46395:SF1">
    <property type="entry name" value="ADP-RIBOSYLATION FACTOR GTPASE-ACTIVATING PROTEIN 1"/>
    <property type="match status" value="1"/>
</dbReference>
<evidence type="ECO:0000256" key="4">
    <source>
        <dbReference type="ARBA" id="ARBA00022833"/>
    </source>
</evidence>
<keyword evidence="9" id="KW-1185">Reference proteome</keyword>
<evidence type="ECO:0000256" key="6">
    <source>
        <dbReference type="SAM" id="MobiDB-lite"/>
    </source>
</evidence>
<reference evidence="8 9" key="1">
    <citation type="journal article" date="2016" name="Mol. Biol. Evol.">
        <title>Comparative Genomics of Early-Diverging Mushroom-Forming Fungi Provides Insights into the Origins of Lignocellulose Decay Capabilities.</title>
        <authorList>
            <person name="Nagy L.G."/>
            <person name="Riley R."/>
            <person name="Tritt A."/>
            <person name="Adam C."/>
            <person name="Daum C."/>
            <person name="Floudas D."/>
            <person name="Sun H."/>
            <person name="Yadav J.S."/>
            <person name="Pangilinan J."/>
            <person name="Larsson K.H."/>
            <person name="Matsuura K."/>
            <person name="Barry K."/>
            <person name="Labutti K."/>
            <person name="Kuo R."/>
            <person name="Ohm R.A."/>
            <person name="Bhattacharya S.S."/>
            <person name="Shirouzu T."/>
            <person name="Yoshinaga Y."/>
            <person name="Martin F.M."/>
            <person name="Grigoriev I.V."/>
            <person name="Hibbett D.S."/>
        </authorList>
    </citation>
    <scope>NUCLEOTIDE SEQUENCE [LARGE SCALE GENOMIC DNA]</scope>
    <source>
        <strain evidence="8 9">HHB12029</strain>
    </source>
</reference>
<dbReference type="FunCoup" id="A0A165QN34">
    <property type="interactions" value="347"/>
</dbReference>
<dbReference type="InterPro" id="IPR037278">
    <property type="entry name" value="ARFGAP/RecO"/>
</dbReference>
<feature type="domain" description="Arf-GAP" evidence="7">
    <location>
        <begin position="6"/>
        <end position="128"/>
    </location>
</feature>
<dbReference type="GO" id="GO:0030100">
    <property type="term" value="P:regulation of endocytosis"/>
    <property type="evidence" value="ECO:0007669"/>
    <property type="project" value="TreeGrafter"/>
</dbReference>
<evidence type="ECO:0000256" key="1">
    <source>
        <dbReference type="ARBA" id="ARBA00022468"/>
    </source>
</evidence>
<dbReference type="AlphaFoldDB" id="A0A165QN34"/>
<dbReference type="InterPro" id="IPR038508">
    <property type="entry name" value="ArfGAP_dom_sf"/>
</dbReference>
<dbReference type="PROSITE" id="PS50115">
    <property type="entry name" value="ARFGAP"/>
    <property type="match status" value="1"/>
</dbReference>
<evidence type="ECO:0000313" key="9">
    <source>
        <dbReference type="Proteomes" id="UP000077266"/>
    </source>
</evidence>
<dbReference type="GO" id="GO:0008270">
    <property type="term" value="F:zinc ion binding"/>
    <property type="evidence" value="ECO:0007669"/>
    <property type="project" value="UniProtKB-KW"/>
</dbReference>
<feature type="compositionally biased region" description="Low complexity" evidence="6">
    <location>
        <begin position="384"/>
        <end position="405"/>
    </location>
</feature>
<dbReference type="Pfam" id="PF01412">
    <property type="entry name" value="ArfGap"/>
    <property type="match status" value="1"/>
</dbReference>
<evidence type="ECO:0000256" key="5">
    <source>
        <dbReference type="PROSITE-ProRule" id="PRU00288"/>
    </source>
</evidence>
<keyword evidence="2" id="KW-0479">Metal-binding</keyword>
<dbReference type="Gene3D" id="1.10.220.150">
    <property type="entry name" value="Arf GTPase activating protein"/>
    <property type="match status" value="1"/>
</dbReference>
<dbReference type="OrthoDB" id="983479at2759"/>
<keyword evidence="4" id="KW-0862">Zinc</keyword>
<sequence length="414" mass="43641">MADHKQEVIQFQKSNPKNKLCVDCGNPNPQWASVTYAVFFCLQCAGVHRSFGVHISFVRSVTMDSWQPDQARRMKLGGNDEFVTFIEGYAPADEGGYTKGMNLADKYTCWAAKQYREKLDAAMEGKEWTQSAPPPRAATPDTASTGLRKSRAAQRSSTLGRAGSASPAPSQGSFPGTPNLDDAAQQKANNESFFAGLGQANATRPDHLPPSQGGKYVGFGSTPSPPPTNQHPSFGLSSAAAPTLSDFQQDPVNALGKGWSLFSSALIGASKTVNDAIIQPAAEKITDPNLVQSVKGYAAAASQQATSLGKNANDWSKKQWGVDVAGQVGGLVDSVKGATGSANRPPAGYSHVDYHDDETSALYNDADDDDFFAQHGASHTQTQPAGAASSSGASYGATSSAPPAGKKADEWEDW</sequence>
<accession>A0A165QN34</accession>
<dbReference type="InterPro" id="IPR001164">
    <property type="entry name" value="ArfGAP_dom"/>
</dbReference>